<dbReference type="CDD" id="cd17039">
    <property type="entry name" value="Ubl_ubiquitin_like"/>
    <property type="match status" value="2"/>
</dbReference>
<reference evidence="3" key="1">
    <citation type="journal article" date="2023" name="Nat. Commun.">
        <title>Diploid and tetraploid genomes of Acorus and the evolution of monocots.</title>
        <authorList>
            <person name="Ma L."/>
            <person name="Liu K.W."/>
            <person name="Li Z."/>
            <person name="Hsiao Y.Y."/>
            <person name="Qi Y."/>
            <person name="Fu T."/>
            <person name="Tang G.D."/>
            <person name="Zhang D."/>
            <person name="Sun W.H."/>
            <person name="Liu D.K."/>
            <person name="Li Y."/>
            <person name="Chen G.Z."/>
            <person name="Liu X.D."/>
            <person name="Liao X.Y."/>
            <person name="Jiang Y.T."/>
            <person name="Yu X."/>
            <person name="Hao Y."/>
            <person name="Huang J."/>
            <person name="Zhao X.W."/>
            <person name="Ke S."/>
            <person name="Chen Y.Y."/>
            <person name="Wu W.L."/>
            <person name="Hsu J.L."/>
            <person name="Lin Y.F."/>
            <person name="Huang M.D."/>
            <person name="Li C.Y."/>
            <person name="Huang L."/>
            <person name="Wang Z.W."/>
            <person name="Zhao X."/>
            <person name="Zhong W.Y."/>
            <person name="Peng D.H."/>
            <person name="Ahmad S."/>
            <person name="Lan S."/>
            <person name="Zhang J.S."/>
            <person name="Tsai W.C."/>
            <person name="Van de Peer Y."/>
            <person name="Liu Z.J."/>
        </authorList>
    </citation>
    <scope>NUCLEOTIDE SEQUENCE</scope>
    <source>
        <strain evidence="3">CP</strain>
    </source>
</reference>
<dbReference type="AlphaFoldDB" id="A0AAV9FH42"/>
<feature type="compositionally biased region" description="Basic and acidic residues" evidence="1">
    <location>
        <begin position="154"/>
        <end position="166"/>
    </location>
</feature>
<gene>
    <name evidence="3" type="ORF">QJS10_CPA01g02680</name>
</gene>
<dbReference type="Gene3D" id="3.10.20.90">
    <property type="entry name" value="Phosphatidylinositol 3-kinase Catalytic Subunit, Chain A, domain 1"/>
    <property type="match status" value="1"/>
</dbReference>
<dbReference type="Pfam" id="PF00240">
    <property type="entry name" value="ubiquitin"/>
    <property type="match status" value="1"/>
</dbReference>
<protein>
    <recommendedName>
        <fullName evidence="2">Ubiquitin-like domain-containing protein</fullName>
    </recommendedName>
</protein>
<accession>A0AAV9FH42</accession>
<name>A0AAV9FH42_ACOCL</name>
<organism evidence="3 4">
    <name type="scientific">Acorus calamus</name>
    <name type="common">Sweet flag</name>
    <dbReference type="NCBI Taxonomy" id="4465"/>
    <lineage>
        <taxon>Eukaryota</taxon>
        <taxon>Viridiplantae</taxon>
        <taxon>Streptophyta</taxon>
        <taxon>Embryophyta</taxon>
        <taxon>Tracheophyta</taxon>
        <taxon>Spermatophyta</taxon>
        <taxon>Magnoliopsida</taxon>
        <taxon>Liliopsida</taxon>
        <taxon>Acoraceae</taxon>
        <taxon>Acorus</taxon>
    </lineage>
</organism>
<evidence type="ECO:0000313" key="3">
    <source>
        <dbReference type="EMBL" id="KAK1325205.1"/>
    </source>
</evidence>
<dbReference type="InterPro" id="IPR029071">
    <property type="entry name" value="Ubiquitin-like_domsf"/>
</dbReference>
<dbReference type="InterPro" id="IPR000626">
    <property type="entry name" value="Ubiquitin-like_dom"/>
</dbReference>
<dbReference type="SMART" id="SM00213">
    <property type="entry name" value="UBQ"/>
    <property type="match status" value="2"/>
</dbReference>
<evidence type="ECO:0000256" key="1">
    <source>
        <dbReference type="SAM" id="MobiDB-lite"/>
    </source>
</evidence>
<dbReference type="EMBL" id="JAUJYO010000001">
    <property type="protein sequence ID" value="KAK1325205.1"/>
    <property type="molecule type" value="Genomic_DNA"/>
</dbReference>
<sequence length="178" mass="20490">MIFLKLRNMAYPRRPVQTLKGEFHTVGELKQEIHRHCRIENVLLLVHDGKMMHDEGAHPSRYGVGDGALIDFHYEVAPYVKLTLMVEYRGDAFPVKVLSHRPIKDLKKAIHLCVGLPAHLQRLTYMGATMRDDDLLYGYLIEEDPTQAIHLTELPRDEQRSIDTEVHNTQGTTENHDS</sequence>
<feature type="domain" description="Ubiquitin-like" evidence="2">
    <location>
        <begin position="80"/>
        <end position="146"/>
    </location>
</feature>
<reference evidence="3" key="2">
    <citation type="submission" date="2023-06" db="EMBL/GenBank/DDBJ databases">
        <authorList>
            <person name="Ma L."/>
            <person name="Liu K.-W."/>
            <person name="Li Z."/>
            <person name="Hsiao Y.-Y."/>
            <person name="Qi Y."/>
            <person name="Fu T."/>
            <person name="Tang G."/>
            <person name="Zhang D."/>
            <person name="Sun W.-H."/>
            <person name="Liu D.-K."/>
            <person name="Li Y."/>
            <person name="Chen G.-Z."/>
            <person name="Liu X.-D."/>
            <person name="Liao X.-Y."/>
            <person name="Jiang Y.-T."/>
            <person name="Yu X."/>
            <person name="Hao Y."/>
            <person name="Huang J."/>
            <person name="Zhao X.-W."/>
            <person name="Ke S."/>
            <person name="Chen Y.-Y."/>
            <person name="Wu W.-L."/>
            <person name="Hsu J.-L."/>
            <person name="Lin Y.-F."/>
            <person name="Huang M.-D."/>
            <person name="Li C.-Y."/>
            <person name="Huang L."/>
            <person name="Wang Z.-W."/>
            <person name="Zhao X."/>
            <person name="Zhong W.-Y."/>
            <person name="Peng D.-H."/>
            <person name="Ahmad S."/>
            <person name="Lan S."/>
            <person name="Zhang J.-S."/>
            <person name="Tsai W.-C."/>
            <person name="Van De Peer Y."/>
            <person name="Liu Z.-J."/>
        </authorList>
    </citation>
    <scope>NUCLEOTIDE SEQUENCE</scope>
    <source>
        <strain evidence="3">CP</strain>
        <tissue evidence="3">Leaves</tissue>
    </source>
</reference>
<proteinExistence type="predicted"/>
<evidence type="ECO:0000259" key="2">
    <source>
        <dbReference type="PROSITE" id="PS50053"/>
    </source>
</evidence>
<comment type="caution">
    <text evidence="3">The sequence shown here is derived from an EMBL/GenBank/DDBJ whole genome shotgun (WGS) entry which is preliminary data.</text>
</comment>
<dbReference type="PROSITE" id="PS50053">
    <property type="entry name" value="UBIQUITIN_2"/>
    <property type="match status" value="1"/>
</dbReference>
<feature type="compositionally biased region" description="Polar residues" evidence="1">
    <location>
        <begin position="167"/>
        <end position="178"/>
    </location>
</feature>
<keyword evidence="4" id="KW-1185">Reference proteome</keyword>
<evidence type="ECO:0000313" key="4">
    <source>
        <dbReference type="Proteomes" id="UP001180020"/>
    </source>
</evidence>
<feature type="region of interest" description="Disordered" evidence="1">
    <location>
        <begin position="154"/>
        <end position="178"/>
    </location>
</feature>
<dbReference type="Proteomes" id="UP001180020">
    <property type="component" value="Unassembled WGS sequence"/>
</dbReference>
<dbReference type="SUPFAM" id="SSF54236">
    <property type="entry name" value="Ubiquitin-like"/>
    <property type="match status" value="2"/>
</dbReference>